<evidence type="ECO:0000313" key="4">
    <source>
        <dbReference type="EMBL" id="PAB57056.1"/>
    </source>
</evidence>
<keyword evidence="1" id="KW-0479">Metal-binding</keyword>
<evidence type="ECO:0000313" key="5">
    <source>
        <dbReference type="Proteomes" id="UP000216024"/>
    </source>
</evidence>
<proteinExistence type="predicted"/>
<keyword evidence="5" id="KW-1185">Reference proteome</keyword>
<evidence type="ECO:0000256" key="1">
    <source>
        <dbReference type="ARBA" id="ARBA00022723"/>
    </source>
</evidence>
<dbReference type="EMBL" id="NIBG01000029">
    <property type="protein sequence ID" value="PAB57056.1"/>
    <property type="molecule type" value="Genomic_DNA"/>
</dbReference>
<reference evidence="4 5" key="1">
    <citation type="submission" date="2017-06" db="EMBL/GenBank/DDBJ databases">
        <title>Draft genome sequence of anaerobic fermentative bacterium Anaeromicrobium sediminis DY2726D isolated from West Pacific Ocean sediments.</title>
        <authorList>
            <person name="Zeng X."/>
        </authorList>
    </citation>
    <scope>NUCLEOTIDE SEQUENCE [LARGE SCALE GENOMIC DNA]</scope>
    <source>
        <strain evidence="4 5">DY2726D</strain>
    </source>
</reference>
<keyword evidence="3" id="KW-0411">Iron-sulfur</keyword>
<organism evidence="4 5">
    <name type="scientific">Anaeromicrobium sediminis</name>
    <dbReference type="NCBI Taxonomy" id="1478221"/>
    <lineage>
        <taxon>Bacteria</taxon>
        <taxon>Bacillati</taxon>
        <taxon>Bacillota</taxon>
        <taxon>Clostridia</taxon>
        <taxon>Peptostreptococcales</taxon>
        <taxon>Thermotaleaceae</taxon>
        <taxon>Anaeromicrobium</taxon>
    </lineage>
</organism>
<dbReference type="Proteomes" id="UP000216024">
    <property type="component" value="Unassembled WGS sequence"/>
</dbReference>
<dbReference type="PANTHER" id="PTHR43578:SF3">
    <property type="entry name" value="NADH-QUINONE OXIDOREDUCTASE SUBUNIT F"/>
    <property type="match status" value="1"/>
</dbReference>
<dbReference type="Gene3D" id="3.40.30.10">
    <property type="entry name" value="Glutaredoxin"/>
    <property type="match status" value="1"/>
</dbReference>
<comment type="caution">
    <text evidence="4">The sequence shown here is derived from an EMBL/GenBank/DDBJ whole genome shotgun (WGS) entry which is preliminary data.</text>
</comment>
<dbReference type="AlphaFoldDB" id="A0A267MBZ3"/>
<gene>
    <name evidence="4" type="ORF">CCE28_19780</name>
</gene>
<dbReference type="GO" id="GO:0051536">
    <property type="term" value="F:iron-sulfur cluster binding"/>
    <property type="evidence" value="ECO:0007669"/>
    <property type="project" value="UniProtKB-KW"/>
</dbReference>
<dbReference type="PANTHER" id="PTHR43578">
    <property type="entry name" value="NADH-QUINONE OXIDOREDUCTASE SUBUNIT F"/>
    <property type="match status" value="1"/>
</dbReference>
<dbReference type="OrthoDB" id="9800692at2"/>
<dbReference type="GO" id="GO:0046872">
    <property type="term" value="F:metal ion binding"/>
    <property type="evidence" value="ECO:0007669"/>
    <property type="project" value="UniProtKB-KW"/>
</dbReference>
<evidence type="ECO:0008006" key="6">
    <source>
        <dbReference type="Google" id="ProtNLM"/>
    </source>
</evidence>
<sequence length="128" mass="14151">MKSLDELKKIRENSLKKVNLRQTGESDSPHTEILVGMSTCGIASGARETLNALVEEVNNNNLMDVKVIQVGCIGLCHSEPIVQVNRPNEKPVVYGKIDAQTGREIIKEHIINGKVLDQYVIDADFARP</sequence>
<protein>
    <recommendedName>
        <fullName evidence="6">NADP oxidoreductase</fullName>
    </recommendedName>
</protein>
<keyword evidence="2" id="KW-0408">Iron</keyword>
<name>A0A267MBZ3_9FIRM</name>
<evidence type="ECO:0000256" key="3">
    <source>
        <dbReference type="ARBA" id="ARBA00023014"/>
    </source>
</evidence>
<evidence type="ECO:0000256" key="2">
    <source>
        <dbReference type="ARBA" id="ARBA00023004"/>
    </source>
</evidence>
<dbReference type="CDD" id="cd02980">
    <property type="entry name" value="TRX_Fd_family"/>
    <property type="match status" value="1"/>
</dbReference>
<dbReference type="InterPro" id="IPR036249">
    <property type="entry name" value="Thioredoxin-like_sf"/>
</dbReference>
<dbReference type="SUPFAM" id="SSF52833">
    <property type="entry name" value="Thioredoxin-like"/>
    <property type="match status" value="1"/>
</dbReference>
<accession>A0A267MBZ3</accession>